<dbReference type="EMBL" id="CP030850">
    <property type="protein sequence ID" value="AXE20097.1"/>
    <property type="molecule type" value="Genomic_DNA"/>
</dbReference>
<proteinExistence type="predicted"/>
<feature type="transmembrane region" description="Helical" evidence="6">
    <location>
        <begin position="90"/>
        <end position="110"/>
    </location>
</feature>
<dbReference type="Proteomes" id="UP000251993">
    <property type="component" value="Chromosome"/>
</dbReference>
<evidence type="ECO:0000313" key="9">
    <source>
        <dbReference type="Proteomes" id="UP000251993"/>
    </source>
</evidence>
<evidence type="ECO:0000256" key="2">
    <source>
        <dbReference type="ARBA" id="ARBA00022475"/>
    </source>
</evidence>
<evidence type="ECO:0000259" key="7">
    <source>
        <dbReference type="Pfam" id="PF06271"/>
    </source>
</evidence>
<name>A0A344TN76_9BACT</name>
<dbReference type="PANTHER" id="PTHR36115">
    <property type="entry name" value="PROLINE-RICH ANTIGEN HOMOLOG-RELATED"/>
    <property type="match status" value="1"/>
</dbReference>
<keyword evidence="9" id="KW-1185">Reference proteome</keyword>
<protein>
    <submittedName>
        <fullName evidence="8">RDD family protein</fullName>
    </submittedName>
</protein>
<evidence type="ECO:0000313" key="8">
    <source>
        <dbReference type="EMBL" id="AXE20097.1"/>
    </source>
</evidence>
<gene>
    <name evidence="8" type="ORF">DR864_21265</name>
</gene>
<dbReference type="KEGG" id="run:DR864_21265"/>
<dbReference type="GO" id="GO:0005886">
    <property type="term" value="C:plasma membrane"/>
    <property type="evidence" value="ECO:0007669"/>
    <property type="project" value="UniProtKB-SubCell"/>
</dbReference>
<evidence type="ECO:0000256" key="5">
    <source>
        <dbReference type="ARBA" id="ARBA00023136"/>
    </source>
</evidence>
<dbReference type="InterPro" id="IPR010432">
    <property type="entry name" value="RDD"/>
</dbReference>
<keyword evidence="2" id="KW-1003">Cell membrane</keyword>
<feature type="domain" description="RDD" evidence="7">
    <location>
        <begin position="4"/>
        <end position="123"/>
    </location>
</feature>
<keyword evidence="4 6" id="KW-1133">Transmembrane helix</keyword>
<dbReference type="RefSeq" id="WP_114068863.1">
    <property type="nucleotide sequence ID" value="NZ_CP030850.1"/>
</dbReference>
<dbReference type="InterPro" id="IPR051791">
    <property type="entry name" value="Pra-immunoreactive"/>
</dbReference>
<dbReference type="Pfam" id="PF06271">
    <property type="entry name" value="RDD"/>
    <property type="match status" value="1"/>
</dbReference>
<dbReference type="AlphaFoldDB" id="A0A344TN76"/>
<sequence length="129" mass="14151">MQKADAIQRFVAAFIDGIVGYLPAWILAFISFKLIFVGYLIAIAYVLTKDAIPATNGFFGGQSIGKKLMKIKVIKEDTGAGIEGDWGAAIVRQVSLMIPIFGFVDALMVFSDDKKRFGDKWANTIVVKQ</sequence>
<reference evidence="8 9" key="1">
    <citation type="submission" date="2018-07" db="EMBL/GenBank/DDBJ databases">
        <title>Genome sequencing of Runella.</title>
        <authorList>
            <person name="Baek M.-G."/>
            <person name="Yi H."/>
        </authorList>
    </citation>
    <scope>NUCLEOTIDE SEQUENCE [LARGE SCALE GENOMIC DNA]</scope>
    <source>
        <strain evidence="8 9">HYN0085</strain>
    </source>
</reference>
<evidence type="ECO:0000256" key="6">
    <source>
        <dbReference type="SAM" id="Phobius"/>
    </source>
</evidence>
<keyword evidence="3 6" id="KW-0812">Transmembrane</keyword>
<evidence type="ECO:0000256" key="1">
    <source>
        <dbReference type="ARBA" id="ARBA00004651"/>
    </source>
</evidence>
<dbReference type="OrthoDB" id="200257at2"/>
<feature type="transmembrane region" description="Helical" evidence="6">
    <location>
        <begin position="21"/>
        <end position="47"/>
    </location>
</feature>
<dbReference type="PANTHER" id="PTHR36115:SF4">
    <property type="entry name" value="MEMBRANE PROTEIN"/>
    <property type="match status" value="1"/>
</dbReference>
<comment type="subcellular location">
    <subcellularLocation>
        <location evidence="1">Cell membrane</location>
        <topology evidence="1">Multi-pass membrane protein</topology>
    </subcellularLocation>
</comment>
<evidence type="ECO:0000256" key="4">
    <source>
        <dbReference type="ARBA" id="ARBA00022989"/>
    </source>
</evidence>
<keyword evidence="5 6" id="KW-0472">Membrane</keyword>
<accession>A0A344TN76</accession>
<organism evidence="8 9">
    <name type="scientific">Runella rosea</name>
    <dbReference type="NCBI Taxonomy" id="2259595"/>
    <lineage>
        <taxon>Bacteria</taxon>
        <taxon>Pseudomonadati</taxon>
        <taxon>Bacteroidota</taxon>
        <taxon>Cytophagia</taxon>
        <taxon>Cytophagales</taxon>
        <taxon>Spirosomataceae</taxon>
        <taxon>Runella</taxon>
    </lineage>
</organism>
<evidence type="ECO:0000256" key="3">
    <source>
        <dbReference type="ARBA" id="ARBA00022692"/>
    </source>
</evidence>